<dbReference type="GO" id="GO:0004801">
    <property type="term" value="F:transaldolase activity"/>
    <property type="evidence" value="ECO:0007669"/>
    <property type="project" value="UniProtKB-EC"/>
</dbReference>
<dbReference type="OrthoDB" id="1711136at2759"/>
<name>A0A395I7L8_ASPHC</name>
<dbReference type="AlphaFoldDB" id="A0A395I7L8"/>
<evidence type="ECO:0000256" key="2">
    <source>
        <dbReference type="RuleBase" id="RU000501"/>
    </source>
</evidence>
<dbReference type="Proteomes" id="UP000248961">
    <property type="component" value="Unassembled WGS sequence"/>
</dbReference>
<keyword evidence="2" id="KW-0570">Pentose shunt</keyword>
<dbReference type="EMBL" id="KZ824270">
    <property type="protein sequence ID" value="RAL15799.1"/>
    <property type="molecule type" value="Genomic_DNA"/>
</dbReference>
<dbReference type="PROSITE" id="PS00958">
    <property type="entry name" value="TRANSALDOLASE_2"/>
    <property type="match status" value="1"/>
</dbReference>
<dbReference type="EC" id="2.2.1.2" evidence="2"/>
<dbReference type="RefSeq" id="XP_025554953.1">
    <property type="nucleotide sequence ID" value="XM_025699245.1"/>
</dbReference>
<dbReference type="VEuPathDB" id="FungiDB:BO97DRAFT_458732"/>
<gene>
    <name evidence="3" type="ORF">BO97DRAFT_458732</name>
</gene>
<dbReference type="PANTHER" id="PTHR10683">
    <property type="entry name" value="TRANSALDOLASE"/>
    <property type="match status" value="1"/>
</dbReference>
<dbReference type="InterPro" id="IPR013785">
    <property type="entry name" value="Aldolase_TIM"/>
</dbReference>
<dbReference type="STRING" id="1450537.A0A395I7L8"/>
<comment type="pathway">
    <text evidence="2">Carbohydrate degradation; pentose phosphate pathway; D-glyceraldehyde 3-phosphate and beta-D-fructose 6-phosphate from D-ribose 5-phosphate and D-xylulose 5-phosphate (non-oxidative stage): step 2/3.</text>
</comment>
<keyword evidence="4" id="KW-1185">Reference proteome</keyword>
<dbReference type="InterPro" id="IPR018225">
    <property type="entry name" value="Transaldolase_AS"/>
</dbReference>
<comment type="function">
    <text evidence="2">Catalyzes the rate-limiting step of the non-oxidative phase in the pentose phosphate pathway. Catalyzes the reversible conversion of sedheptulose-7-phosphate and D-glyceraldehyde 3-phosphate into erythrose-4-phosphate and beta-D-fructose 6-phosphate.</text>
</comment>
<organism evidence="3 4">
    <name type="scientific">Aspergillus homomorphus (strain CBS 101889)</name>
    <dbReference type="NCBI Taxonomy" id="1450537"/>
    <lineage>
        <taxon>Eukaryota</taxon>
        <taxon>Fungi</taxon>
        <taxon>Dikarya</taxon>
        <taxon>Ascomycota</taxon>
        <taxon>Pezizomycotina</taxon>
        <taxon>Eurotiomycetes</taxon>
        <taxon>Eurotiomycetidae</taxon>
        <taxon>Eurotiales</taxon>
        <taxon>Aspergillaceae</taxon>
        <taxon>Aspergillus</taxon>
        <taxon>Aspergillus subgen. Circumdati</taxon>
    </lineage>
</organism>
<keyword evidence="2" id="KW-0808">Transferase</keyword>
<protein>
    <recommendedName>
        <fullName evidence="2">Transaldolase</fullName>
        <ecNumber evidence="2">2.2.1.2</ecNumber>
    </recommendedName>
</protein>
<dbReference type="InterPro" id="IPR001585">
    <property type="entry name" value="TAL/FSA"/>
</dbReference>
<dbReference type="GO" id="GO:0009052">
    <property type="term" value="P:pentose-phosphate shunt, non-oxidative branch"/>
    <property type="evidence" value="ECO:0007669"/>
    <property type="project" value="TreeGrafter"/>
</dbReference>
<evidence type="ECO:0000313" key="4">
    <source>
        <dbReference type="Proteomes" id="UP000248961"/>
    </source>
</evidence>
<dbReference type="PANTHER" id="PTHR10683:SF34">
    <property type="entry name" value="TRANSALDOLASE"/>
    <property type="match status" value="1"/>
</dbReference>
<reference evidence="3 4" key="1">
    <citation type="submission" date="2018-02" db="EMBL/GenBank/DDBJ databases">
        <title>The genomes of Aspergillus section Nigri reveals drivers in fungal speciation.</title>
        <authorList>
            <consortium name="DOE Joint Genome Institute"/>
            <person name="Vesth T.C."/>
            <person name="Nybo J."/>
            <person name="Theobald S."/>
            <person name="Brandl J."/>
            <person name="Frisvad J.C."/>
            <person name="Nielsen K.F."/>
            <person name="Lyhne E.K."/>
            <person name="Kogle M.E."/>
            <person name="Kuo A."/>
            <person name="Riley R."/>
            <person name="Clum A."/>
            <person name="Nolan M."/>
            <person name="Lipzen A."/>
            <person name="Salamov A."/>
            <person name="Henrissat B."/>
            <person name="Wiebenga A."/>
            <person name="De vries R.P."/>
            <person name="Grigoriev I.V."/>
            <person name="Mortensen U.H."/>
            <person name="Andersen M.R."/>
            <person name="Baker S.E."/>
        </authorList>
    </citation>
    <scope>NUCLEOTIDE SEQUENCE [LARGE SCALE GENOMIC DNA]</scope>
    <source>
        <strain evidence="3 4">CBS 101889</strain>
    </source>
</reference>
<dbReference type="SUPFAM" id="SSF51569">
    <property type="entry name" value="Aldolase"/>
    <property type="match status" value="1"/>
</dbReference>
<evidence type="ECO:0000256" key="1">
    <source>
        <dbReference type="ARBA" id="ARBA00023270"/>
    </source>
</evidence>
<dbReference type="GeneID" id="37203534"/>
<comment type="catalytic activity">
    <reaction evidence="2">
        <text>D-sedoheptulose 7-phosphate + D-glyceraldehyde 3-phosphate = D-erythrose 4-phosphate + beta-D-fructose 6-phosphate</text>
        <dbReference type="Rhea" id="RHEA:17053"/>
        <dbReference type="ChEBI" id="CHEBI:16897"/>
        <dbReference type="ChEBI" id="CHEBI:57483"/>
        <dbReference type="ChEBI" id="CHEBI:57634"/>
        <dbReference type="ChEBI" id="CHEBI:59776"/>
        <dbReference type="EC" id="2.2.1.2"/>
    </reaction>
</comment>
<dbReference type="GO" id="GO:0005975">
    <property type="term" value="P:carbohydrate metabolic process"/>
    <property type="evidence" value="ECO:0007669"/>
    <property type="project" value="InterPro"/>
</dbReference>
<evidence type="ECO:0000313" key="3">
    <source>
        <dbReference type="EMBL" id="RAL15799.1"/>
    </source>
</evidence>
<dbReference type="Gene3D" id="3.20.20.70">
    <property type="entry name" value="Aldolase class I"/>
    <property type="match status" value="1"/>
</dbReference>
<keyword evidence="1" id="KW-0704">Schiff base</keyword>
<dbReference type="UniPathway" id="UPA00115">
    <property type="reaction ID" value="UER00414"/>
</dbReference>
<dbReference type="Pfam" id="PF00923">
    <property type="entry name" value="TAL_FSA"/>
    <property type="match status" value="1"/>
</dbReference>
<sequence>MENSQIKLLDYLRSKTQVDLDTFDMDELSKDSRRSVLDKAIELATQLLDQYPTVTQEELTIEIGAILLAIQVRPFVTGNIHIMVNPNYAYYQRKTVEAAKRLHHLFHEIDPSFDPSRLVLKIAATWEGLQACRELHYSRIQTLATTLFTMEQAVLAGEVGCVSISPFVHELKAIFQPSYKGSDSLLPLCVQAQQWYLQESLPTKVKACATMGLDEILQLAGVAAFTLVPDDLKLLQTTQKNEAEVQSLSLFQGLSTLQVKVTYPSYVNDEAGYRTAFARAEEGRAQLKLGQAIHIFCDFQTKAEQLVRDAKKCDA</sequence>
<proteinExistence type="predicted"/>
<accession>A0A395I7L8</accession>